<dbReference type="SUPFAM" id="SSF53706">
    <property type="entry name" value="Formate dehydrogenase/DMSO reductase, domains 1-3"/>
    <property type="match status" value="1"/>
</dbReference>
<keyword evidence="8" id="KW-0408">Iron</keyword>
<comment type="similarity">
    <text evidence="3">Belongs to the prokaryotic molybdopterin-containing oxidoreductase family.</text>
</comment>
<comment type="caution">
    <text evidence="13">The sequence shown here is derived from an EMBL/GenBank/DDBJ whole genome shotgun (WGS) entry which is preliminary data.</text>
</comment>
<accession>A0ABP8NKQ5</accession>
<keyword evidence="7" id="KW-0560">Oxidoreductase</keyword>
<feature type="domain" description="Molybdopterin dinucleotide-binding" evidence="12">
    <location>
        <begin position="662"/>
        <end position="766"/>
    </location>
</feature>
<dbReference type="SUPFAM" id="SSF50692">
    <property type="entry name" value="ADC-like"/>
    <property type="match status" value="1"/>
</dbReference>
<evidence type="ECO:0000256" key="9">
    <source>
        <dbReference type="ARBA" id="ARBA00023014"/>
    </source>
</evidence>
<dbReference type="InterPro" id="IPR006656">
    <property type="entry name" value="Mopterin_OxRdtase"/>
</dbReference>
<proteinExistence type="inferred from homology"/>
<keyword evidence="9" id="KW-0411">Iron-sulfur</keyword>
<reference evidence="14" key="1">
    <citation type="journal article" date="2019" name="Int. J. Syst. Evol. Microbiol.">
        <title>The Global Catalogue of Microorganisms (GCM) 10K type strain sequencing project: providing services to taxonomists for standard genome sequencing and annotation.</title>
        <authorList>
            <consortium name="The Broad Institute Genomics Platform"/>
            <consortium name="The Broad Institute Genome Sequencing Center for Infectious Disease"/>
            <person name="Wu L."/>
            <person name="Ma J."/>
        </authorList>
    </citation>
    <scope>NUCLEOTIDE SEQUENCE [LARGE SCALE GENOMIC DNA]</scope>
    <source>
        <strain evidence="14">JCM 32105</strain>
    </source>
</reference>
<evidence type="ECO:0000256" key="6">
    <source>
        <dbReference type="ARBA" id="ARBA00022723"/>
    </source>
</evidence>
<evidence type="ECO:0000313" key="14">
    <source>
        <dbReference type="Proteomes" id="UP001500067"/>
    </source>
</evidence>
<keyword evidence="6" id="KW-0479">Metal-binding</keyword>
<dbReference type="Pfam" id="PF00384">
    <property type="entry name" value="Molybdopterin"/>
    <property type="match status" value="1"/>
</dbReference>
<evidence type="ECO:0000256" key="10">
    <source>
        <dbReference type="SAM" id="MobiDB-lite"/>
    </source>
</evidence>
<dbReference type="CDD" id="cd02767">
    <property type="entry name" value="MopB_ydeP"/>
    <property type="match status" value="1"/>
</dbReference>
<dbReference type="InterPro" id="IPR037951">
    <property type="entry name" value="MopB_CT_YdeP"/>
</dbReference>
<keyword evidence="14" id="KW-1185">Reference proteome</keyword>
<feature type="domain" description="Molybdopterin oxidoreductase" evidence="11">
    <location>
        <begin position="135"/>
        <end position="510"/>
    </location>
</feature>
<protein>
    <submittedName>
        <fullName evidence="13">FdhF/YdeP family oxidoreductase</fullName>
    </submittedName>
</protein>
<comment type="cofactor">
    <cofactor evidence="1">
        <name>Mo-bis(molybdopterin guanine dinucleotide)</name>
        <dbReference type="ChEBI" id="CHEBI:60539"/>
    </cofactor>
</comment>
<dbReference type="EMBL" id="BAABFA010000019">
    <property type="protein sequence ID" value="GAA4468657.1"/>
    <property type="molecule type" value="Genomic_DNA"/>
</dbReference>
<dbReference type="PANTHER" id="PTHR43105:SF4">
    <property type="entry name" value="PROTEIN YDEP"/>
    <property type="match status" value="1"/>
</dbReference>
<dbReference type="Pfam" id="PF01568">
    <property type="entry name" value="Molydop_binding"/>
    <property type="match status" value="1"/>
</dbReference>
<organism evidence="13 14">
    <name type="scientific">Nemorincola caseinilytica</name>
    <dbReference type="NCBI Taxonomy" id="2054315"/>
    <lineage>
        <taxon>Bacteria</taxon>
        <taxon>Pseudomonadati</taxon>
        <taxon>Bacteroidota</taxon>
        <taxon>Chitinophagia</taxon>
        <taxon>Chitinophagales</taxon>
        <taxon>Chitinophagaceae</taxon>
        <taxon>Nemorincola</taxon>
    </lineage>
</organism>
<dbReference type="PANTHER" id="PTHR43105">
    <property type="entry name" value="RESPIRATORY NITRATE REDUCTASE"/>
    <property type="match status" value="1"/>
</dbReference>
<name>A0ABP8NKQ5_9BACT</name>
<dbReference type="InterPro" id="IPR006657">
    <property type="entry name" value="MoPterin_dinucl-bd_dom"/>
</dbReference>
<dbReference type="Proteomes" id="UP001500067">
    <property type="component" value="Unassembled WGS sequence"/>
</dbReference>
<evidence type="ECO:0000256" key="4">
    <source>
        <dbReference type="ARBA" id="ARBA00022485"/>
    </source>
</evidence>
<gene>
    <name evidence="13" type="ORF">GCM10023093_26700</name>
</gene>
<comment type="cofactor">
    <cofactor evidence="2">
        <name>[4Fe-4S] cluster</name>
        <dbReference type="ChEBI" id="CHEBI:49883"/>
    </cofactor>
</comment>
<dbReference type="InterPro" id="IPR009010">
    <property type="entry name" value="Asp_de-COase-like_dom_sf"/>
</dbReference>
<evidence type="ECO:0000256" key="8">
    <source>
        <dbReference type="ARBA" id="ARBA00023004"/>
    </source>
</evidence>
<evidence type="ECO:0000313" key="13">
    <source>
        <dbReference type="EMBL" id="GAA4468657.1"/>
    </source>
</evidence>
<evidence type="ECO:0000256" key="5">
    <source>
        <dbReference type="ARBA" id="ARBA00022505"/>
    </source>
</evidence>
<dbReference type="InterPro" id="IPR010046">
    <property type="entry name" value="Mopterin_OxRdtse_a_bac"/>
</dbReference>
<evidence type="ECO:0000259" key="11">
    <source>
        <dbReference type="Pfam" id="PF00384"/>
    </source>
</evidence>
<evidence type="ECO:0000256" key="7">
    <source>
        <dbReference type="ARBA" id="ARBA00023002"/>
    </source>
</evidence>
<sequence length="777" mass="86152">MRYTANKKMDNQQDKKPNAENPESLLNLKLTKPKIVAAGIPAVLSSAKHVFGEMDLARGMKALLALNQKDGFDCPGCAWPDPDGHRSKIAEYCENGAKAIAEEATTKKLTPQFFKDNSVYELARLNDYEIGKKGRVAQPMYLPEGATHYQPISWDDAFTRIAVHLNKLSSPDEAVFYTSGRTGNEAAFLYQLFAREYGTNNLPDCSNMCHESSGVALNESVGLGKGSVKLEDFAKAEVIIILGQNPGTNHPRMLSALQEAKENGATIISVNPLPETGLIGFSNPQTVKGALGIKARLTDIFLQVKLNGDMALLKAIELLLLEEEERAPGTVFDQEFIKERTAGYEEFVKGIKRYNVEELAAAAGISMDQMRQTAEVFKKKSKIIACWAMGLTQHKNAVDTIKEVVNLLLLKGSIGKPGAGTCPVRGHSNVQGDRTMGINEKAPQKFLDNIERVYGFRPPQHHGYDVVEAIHAMHEGKAKVFIAMGGNFLSATPDTVYTAEALRRTDLTVHVSTKLNRSHLVTGKEAMILPCCGHTDLDMMNGEAQFITCENSMGVVQMSKGSLKPISEYLLGEPLIVAKLAKATLGDRSKVNWDLYMQHYDYIRNDIELAIPGFEDYNKRARILGGFYLPNGPREGKFNTFNGKANFTTSDVTFTKLAPDELMMQTLRSHDQFNTTIYGLNDRYRGVFNERRVIFMNEKDITRLGFAAGDLVDLYNYHGGKERVAHKFIIIPFSIPEQCTATYFPETNVLVPIDSTADKSNTPTSKMVILKLRKHVE</sequence>
<feature type="compositionally biased region" description="Basic and acidic residues" evidence="10">
    <location>
        <begin position="7"/>
        <end position="18"/>
    </location>
</feature>
<dbReference type="PIRSF" id="PIRSF000144">
    <property type="entry name" value="CbbBc"/>
    <property type="match status" value="1"/>
</dbReference>
<keyword evidence="4" id="KW-0004">4Fe-4S</keyword>
<dbReference type="Gene3D" id="3.40.50.740">
    <property type="match status" value="1"/>
</dbReference>
<feature type="region of interest" description="Disordered" evidence="10">
    <location>
        <begin position="1"/>
        <end position="22"/>
    </location>
</feature>
<dbReference type="NCBIfam" id="TIGR01701">
    <property type="entry name" value="Fdhalpha-like"/>
    <property type="match status" value="1"/>
</dbReference>
<evidence type="ECO:0000256" key="2">
    <source>
        <dbReference type="ARBA" id="ARBA00001966"/>
    </source>
</evidence>
<dbReference type="InterPro" id="IPR041953">
    <property type="entry name" value="YdeP_MopB"/>
</dbReference>
<dbReference type="InterPro" id="IPR050123">
    <property type="entry name" value="Prok_molybdopt-oxidoreductase"/>
</dbReference>
<evidence type="ECO:0000256" key="1">
    <source>
        <dbReference type="ARBA" id="ARBA00001942"/>
    </source>
</evidence>
<evidence type="ECO:0000256" key="3">
    <source>
        <dbReference type="ARBA" id="ARBA00010312"/>
    </source>
</evidence>
<dbReference type="Gene3D" id="3.40.228.10">
    <property type="entry name" value="Dimethylsulfoxide Reductase, domain 2"/>
    <property type="match status" value="1"/>
</dbReference>
<evidence type="ECO:0000259" key="12">
    <source>
        <dbReference type="Pfam" id="PF01568"/>
    </source>
</evidence>
<keyword evidence="5" id="KW-0500">Molybdenum</keyword>
<dbReference type="CDD" id="cd02787">
    <property type="entry name" value="MopB_CT_ydeP"/>
    <property type="match status" value="1"/>
</dbReference>